<name>A0AB35X5R8_9ENTR</name>
<keyword evidence="7" id="KW-1185">Reference proteome</keyword>
<sequence>MSNAKEFHCDLLVVGTGAAGMSAAVTAAHQGLDVLMIEKRNRFGGTAARSGGWLWIPCTKLAQAYGHDDSPEAAKTYLRHEGGSSYNEARVSAFLQHGPQAVDFFLQNTAVDFEMPLTFPDYHAEAPGAMQGGRSMVAKPFDARELGDNLKHLEPALPELTVFGMMIGSGKDIRHLMNATRSLQSAVYAAKRLSKHFWETLTLGRGMLLTNGNALMGRLAKSALDKNIPIWRSSPIQALIYENERVVGAKVKKENQIITVYADRGVVLAAGGFSHDVERRKANYRHAPTGKEHWSPTVESNTGDTFRLFEALGGKIDSHLANAAAWSPVSLTTRADGSHGVMPHFIDRAKPGVIAVTAKGQRFTNEANSYHDYVQAMIKACEGESETCSWLICDHPTLRRYGLGSVAPFPLPIGRHLKSGYLLKGATLEALASQAGIDSQGLAKTVAAFNQGAISGHDPAFGKGSKAYNRYQGDALHQPNPCLKAIERGPFYAVKIHPGDIGTYNGIPVDEHCRALAEDGTPIAGLYAIGNDATSIMGGNYPGAGITLGPALTFGYAVAKYIAGQTVAGAEPLIKKAS</sequence>
<dbReference type="EMBL" id="JAZKKV010000001">
    <property type="protein sequence ID" value="MEE9654918.1"/>
    <property type="molecule type" value="Genomic_DNA"/>
</dbReference>
<keyword evidence="3" id="KW-0274">FAD</keyword>
<dbReference type="InterPro" id="IPR027477">
    <property type="entry name" value="Succ_DH/fumarate_Rdtase_cat_sf"/>
</dbReference>
<dbReference type="NCBIfam" id="NF004789">
    <property type="entry name" value="PRK06134.1"/>
    <property type="match status" value="1"/>
</dbReference>
<dbReference type="Proteomes" id="UP001331691">
    <property type="component" value="Unassembled WGS sequence"/>
</dbReference>
<gene>
    <name evidence="6" type="ORF">V4836_12270</name>
</gene>
<dbReference type="PRINTS" id="PR00411">
    <property type="entry name" value="PNDRDTASEI"/>
</dbReference>
<organism evidence="6 7">
    <name type="scientific">Kluyvera ascorbata</name>
    <dbReference type="NCBI Taxonomy" id="51288"/>
    <lineage>
        <taxon>Bacteria</taxon>
        <taxon>Pseudomonadati</taxon>
        <taxon>Pseudomonadota</taxon>
        <taxon>Gammaproteobacteria</taxon>
        <taxon>Enterobacterales</taxon>
        <taxon>Enterobacteriaceae</taxon>
        <taxon>Kluyvera</taxon>
    </lineage>
</organism>
<dbReference type="GO" id="GO:0008202">
    <property type="term" value="P:steroid metabolic process"/>
    <property type="evidence" value="ECO:0007669"/>
    <property type="project" value="UniProtKB-ARBA"/>
</dbReference>
<feature type="domain" description="FAD-dependent oxidoreductase 2 FAD-binding" evidence="5">
    <location>
        <begin position="10"/>
        <end position="548"/>
    </location>
</feature>
<evidence type="ECO:0000256" key="4">
    <source>
        <dbReference type="ARBA" id="ARBA00023002"/>
    </source>
</evidence>
<keyword evidence="2" id="KW-0285">Flavoprotein</keyword>
<comment type="caution">
    <text evidence="6">The sequence shown here is derived from an EMBL/GenBank/DDBJ whole genome shotgun (WGS) entry which is preliminary data.</text>
</comment>
<dbReference type="InterPro" id="IPR003953">
    <property type="entry name" value="FAD-dep_OxRdtase_2_FAD-bd"/>
</dbReference>
<dbReference type="Pfam" id="PF00890">
    <property type="entry name" value="FAD_binding_2"/>
    <property type="match status" value="1"/>
</dbReference>
<protein>
    <submittedName>
        <fullName evidence="6">FAD-dependent oxidoreductase</fullName>
    </submittedName>
</protein>
<dbReference type="InterPro" id="IPR036188">
    <property type="entry name" value="FAD/NAD-bd_sf"/>
</dbReference>
<evidence type="ECO:0000256" key="2">
    <source>
        <dbReference type="ARBA" id="ARBA00022630"/>
    </source>
</evidence>
<dbReference type="GO" id="GO:0016491">
    <property type="term" value="F:oxidoreductase activity"/>
    <property type="evidence" value="ECO:0007669"/>
    <property type="project" value="UniProtKB-KW"/>
</dbReference>
<keyword evidence="4" id="KW-0560">Oxidoreductase</keyword>
<dbReference type="PANTHER" id="PTHR43400:SF10">
    <property type="entry name" value="3-OXOSTEROID 1-DEHYDROGENASE"/>
    <property type="match status" value="1"/>
</dbReference>
<dbReference type="SUPFAM" id="SSF51905">
    <property type="entry name" value="FAD/NAD(P)-binding domain"/>
    <property type="match status" value="1"/>
</dbReference>
<dbReference type="PANTHER" id="PTHR43400">
    <property type="entry name" value="FUMARATE REDUCTASE"/>
    <property type="match status" value="1"/>
</dbReference>
<dbReference type="Gene3D" id="3.50.50.60">
    <property type="entry name" value="FAD/NAD(P)-binding domain"/>
    <property type="match status" value="2"/>
</dbReference>
<proteinExistence type="predicted"/>
<reference evidence="6 7" key="1">
    <citation type="submission" date="2023-10" db="EMBL/GenBank/DDBJ databases">
        <title>Wastewater isolates of ESBL- and carbapenemase-producing Gram-negative bacteria from New Zealand.</title>
        <authorList>
            <person name="Straub C."/>
            <person name="Weaver L."/>
            <person name="Cornelius A."/>
            <person name="Mcgill E."/>
            <person name="Dyet K."/>
            <person name="White L."/>
            <person name="Pattis I."/>
        </authorList>
    </citation>
    <scope>NUCLEOTIDE SEQUENCE [LARGE SCALE GENOMIC DNA]</scope>
    <source>
        <strain evidence="6 7">ESBL09</strain>
    </source>
</reference>
<comment type="cofactor">
    <cofactor evidence="1">
        <name>FAD</name>
        <dbReference type="ChEBI" id="CHEBI:57692"/>
    </cofactor>
</comment>
<evidence type="ECO:0000256" key="3">
    <source>
        <dbReference type="ARBA" id="ARBA00022827"/>
    </source>
</evidence>
<dbReference type="RefSeq" id="WP_331388317.1">
    <property type="nucleotide sequence ID" value="NZ_JAZKKV010000001.1"/>
</dbReference>
<evidence type="ECO:0000256" key="1">
    <source>
        <dbReference type="ARBA" id="ARBA00001974"/>
    </source>
</evidence>
<evidence type="ECO:0000313" key="7">
    <source>
        <dbReference type="Proteomes" id="UP001331691"/>
    </source>
</evidence>
<dbReference type="SUPFAM" id="SSF56425">
    <property type="entry name" value="Succinate dehydrogenase/fumarate reductase flavoprotein, catalytic domain"/>
    <property type="match status" value="1"/>
</dbReference>
<dbReference type="InterPro" id="IPR050315">
    <property type="entry name" value="FAD-oxidoreductase_2"/>
</dbReference>
<dbReference type="AlphaFoldDB" id="A0AB35X5R8"/>
<evidence type="ECO:0000259" key="5">
    <source>
        <dbReference type="Pfam" id="PF00890"/>
    </source>
</evidence>
<accession>A0AB35X5R8</accession>
<evidence type="ECO:0000313" key="6">
    <source>
        <dbReference type="EMBL" id="MEE9654918.1"/>
    </source>
</evidence>